<dbReference type="InterPro" id="IPR024079">
    <property type="entry name" value="MetalloPept_cat_dom_sf"/>
</dbReference>
<accession>A0A0F9RA02</accession>
<protein>
    <submittedName>
        <fullName evidence="1">Uncharacterized protein</fullName>
    </submittedName>
</protein>
<gene>
    <name evidence="1" type="ORF">LCGC14_0603770</name>
</gene>
<evidence type="ECO:0000313" key="1">
    <source>
        <dbReference type="EMBL" id="KKN53305.1"/>
    </source>
</evidence>
<dbReference type="AlphaFoldDB" id="A0A0F9RA02"/>
<proteinExistence type="predicted"/>
<reference evidence="1" key="1">
    <citation type="journal article" date="2015" name="Nature">
        <title>Complex archaea that bridge the gap between prokaryotes and eukaryotes.</title>
        <authorList>
            <person name="Spang A."/>
            <person name="Saw J.H."/>
            <person name="Jorgensen S.L."/>
            <person name="Zaremba-Niedzwiedzka K."/>
            <person name="Martijn J."/>
            <person name="Lind A.E."/>
            <person name="van Eijk R."/>
            <person name="Schleper C."/>
            <person name="Guy L."/>
            <person name="Ettema T.J."/>
        </authorList>
    </citation>
    <scope>NUCLEOTIDE SEQUENCE</scope>
</reference>
<dbReference type="EMBL" id="LAZR01000977">
    <property type="protein sequence ID" value="KKN53305.1"/>
    <property type="molecule type" value="Genomic_DNA"/>
</dbReference>
<dbReference type="GO" id="GO:0008237">
    <property type="term" value="F:metallopeptidase activity"/>
    <property type="evidence" value="ECO:0007669"/>
    <property type="project" value="InterPro"/>
</dbReference>
<name>A0A0F9RA02_9ZZZZ</name>
<organism evidence="1">
    <name type="scientific">marine sediment metagenome</name>
    <dbReference type="NCBI Taxonomy" id="412755"/>
    <lineage>
        <taxon>unclassified sequences</taxon>
        <taxon>metagenomes</taxon>
        <taxon>ecological metagenomes</taxon>
    </lineage>
</organism>
<sequence length="650" mass="75148">MILLPNEFVVEELHKATQSDPFYIVITGDGFRKTPDNRDYDILRDFAKTLTSRFLRIPPFNYCKDYIHVLLALTPSNVRGITDVSSDTAFKLFIKDGKTIEAPDDNFIVNKLKSILFPQHLSVPDELNKSSEDIWFNIVSKSFGAVCIVAYSYEDIVAWNKAAPDPSGLEDSIPFLTYTPEWRFFVLTMKGHFNDENLAEDEHGQQVKLGGEFVHSFSHELSHSLRLVDEYERRLYHPTEPIKDRMKISPNISHIEYTDLDGVDLSGEEILDQVSWSQLMTKSEKDLIKSKDQIWTKKKLDSITIDDKIGELDREIYARKVYSEIPTKSVETHWARAMVVEGGGWFGLELSRSNFECKMRHHIFSDDTGKQGDTDKYKINVDGIDEYSSPAFCRICNFSIRNKITGWNKFGIGIPKRSEFESLFYDELMPRLGLTFHLENIARTLTGPDELRTNGPFCGESASRLYAMLQQKKYDVGFNLSQKHVTLFYKGVYLDPVFYSWYYIDGSFPNARFEFTRRDNSAVSYDFEETKRGFIGDFQQIANYFYGFSPRSNTTAFNILMSRPDLTTWAGKVDYLYNSVYWKGPIKDLTLEDIGLPVSTPVEEFLEDIIIFWSNWLEYWKTRKDDAPKRSYLKPLNMSIKLSDLVDGGN</sequence>
<dbReference type="Gene3D" id="3.40.390.10">
    <property type="entry name" value="Collagenase (Catalytic Domain)"/>
    <property type="match status" value="1"/>
</dbReference>
<comment type="caution">
    <text evidence="1">The sequence shown here is derived from an EMBL/GenBank/DDBJ whole genome shotgun (WGS) entry which is preliminary data.</text>
</comment>